<dbReference type="EMBL" id="CAJVPY010041355">
    <property type="protein sequence ID" value="CAG8806544.1"/>
    <property type="molecule type" value="Genomic_DNA"/>
</dbReference>
<sequence>MKQELENRIISKGELEELFKTFQKKCNKEILEIDYIKASKALNEIDKQRGSW</sequence>
<proteinExistence type="predicted"/>
<keyword evidence="2" id="KW-1185">Reference proteome</keyword>
<comment type="caution">
    <text evidence="1">The sequence shown here is derived from an EMBL/GenBank/DDBJ whole genome shotgun (WGS) entry which is preliminary data.</text>
</comment>
<organism evidence="1 2">
    <name type="scientific">Dentiscutata erythropus</name>
    <dbReference type="NCBI Taxonomy" id="1348616"/>
    <lineage>
        <taxon>Eukaryota</taxon>
        <taxon>Fungi</taxon>
        <taxon>Fungi incertae sedis</taxon>
        <taxon>Mucoromycota</taxon>
        <taxon>Glomeromycotina</taxon>
        <taxon>Glomeromycetes</taxon>
        <taxon>Diversisporales</taxon>
        <taxon>Gigasporaceae</taxon>
        <taxon>Dentiscutata</taxon>
    </lineage>
</organism>
<accession>A0A9N9K375</accession>
<reference evidence="1" key="1">
    <citation type="submission" date="2021-06" db="EMBL/GenBank/DDBJ databases">
        <authorList>
            <person name="Kallberg Y."/>
            <person name="Tangrot J."/>
            <person name="Rosling A."/>
        </authorList>
    </citation>
    <scope>NUCLEOTIDE SEQUENCE</scope>
    <source>
        <strain evidence="1">MA453B</strain>
    </source>
</reference>
<evidence type="ECO:0000313" key="1">
    <source>
        <dbReference type="EMBL" id="CAG8806544.1"/>
    </source>
</evidence>
<evidence type="ECO:0000313" key="2">
    <source>
        <dbReference type="Proteomes" id="UP000789405"/>
    </source>
</evidence>
<name>A0A9N9K375_9GLOM</name>
<gene>
    <name evidence="1" type="ORF">DERYTH_LOCUS24493</name>
</gene>
<feature type="non-terminal residue" evidence="1">
    <location>
        <position position="52"/>
    </location>
</feature>
<dbReference type="Proteomes" id="UP000789405">
    <property type="component" value="Unassembled WGS sequence"/>
</dbReference>
<protein>
    <submittedName>
        <fullName evidence="1">27085_t:CDS:1</fullName>
    </submittedName>
</protein>
<dbReference type="AlphaFoldDB" id="A0A9N9K375"/>